<accession>A0ACC0DM85</accession>
<evidence type="ECO:0000313" key="1">
    <source>
        <dbReference type="EMBL" id="KAI6094006.1"/>
    </source>
</evidence>
<reference evidence="1 2" key="1">
    <citation type="journal article" date="2022" name="New Phytol.">
        <title>Ecological generalism drives hyperdiversity of secondary metabolite gene clusters in xylarialean endophytes.</title>
        <authorList>
            <person name="Franco M.E.E."/>
            <person name="Wisecaver J.H."/>
            <person name="Arnold A.E."/>
            <person name="Ju Y.M."/>
            <person name="Slot J.C."/>
            <person name="Ahrendt S."/>
            <person name="Moore L.P."/>
            <person name="Eastman K.E."/>
            <person name="Scott K."/>
            <person name="Konkel Z."/>
            <person name="Mondo S.J."/>
            <person name="Kuo A."/>
            <person name="Hayes R.D."/>
            <person name="Haridas S."/>
            <person name="Andreopoulos B."/>
            <person name="Riley R."/>
            <person name="LaButti K."/>
            <person name="Pangilinan J."/>
            <person name="Lipzen A."/>
            <person name="Amirebrahimi M."/>
            <person name="Yan J."/>
            <person name="Adam C."/>
            <person name="Keymanesh K."/>
            <person name="Ng V."/>
            <person name="Louie K."/>
            <person name="Northen T."/>
            <person name="Drula E."/>
            <person name="Henrissat B."/>
            <person name="Hsieh H.M."/>
            <person name="Youens-Clark K."/>
            <person name="Lutzoni F."/>
            <person name="Miadlikowska J."/>
            <person name="Eastwood D.C."/>
            <person name="Hamelin R.C."/>
            <person name="Grigoriev I.V."/>
            <person name="U'Ren J.M."/>
        </authorList>
    </citation>
    <scope>NUCLEOTIDE SEQUENCE [LARGE SCALE GENOMIC DNA]</scope>
    <source>
        <strain evidence="1 2">ER1909</strain>
    </source>
</reference>
<name>A0ACC0DM85_9PEZI</name>
<keyword evidence="2" id="KW-1185">Reference proteome</keyword>
<protein>
    <submittedName>
        <fullName evidence="1">Uncharacterized protein</fullName>
    </submittedName>
</protein>
<comment type="caution">
    <text evidence="1">The sequence shown here is derived from an EMBL/GenBank/DDBJ whole genome shotgun (WGS) entry which is preliminary data.</text>
</comment>
<sequence>MESITQYLEENNISGWLVVAQFWIALLPRLYFSLFGPGSQKGPEGKPIWDPKSPRDYPSRVFRARIQLGHKLAERIIRSEAAFNNALENLPLFAIAVLAANLGSEEIWQINIWTIRYIYVRVAYTYVYIYGQENPRFPGEVRTVVWLASIAILGYMFLLPFREGPFA</sequence>
<gene>
    <name evidence="1" type="ORF">F4821DRAFT_8941</name>
</gene>
<evidence type="ECO:0000313" key="2">
    <source>
        <dbReference type="Proteomes" id="UP001497680"/>
    </source>
</evidence>
<proteinExistence type="predicted"/>
<dbReference type="EMBL" id="MU394280">
    <property type="protein sequence ID" value="KAI6094006.1"/>
    <property type="molecule type" value="Genomic_DNA"/>
</dbReference>
<dbReference type="Proteomes" id="UP001497680">
    <property type="component" value="Unassembled WGS sequence"/>
</dbReference>
<organism evidence="1 2">
    <name type="scientific">Hypoxylon rubiginosum</name>
    <dbReference type="NCBI Taxonomy" id="110542"/>
    <lineage>
        <taxon>Eukaryota</taxon>
        <taxon>Fungi</taxon>
        <taxon>Dikarya</taxon>
        <taxon>Ascomycota</taxon>
        <taxon>Pezizomycotina</taxon>
        <taxon>Sordariomycetes</taxon>
        <taxon>Xylariomycetidae</taxon>
        <taxon>Xylariales</taxon>
        <taxon>Hypoxylaceae</taxon>
        <taxon>Hypoxylon</taxon>
    </lineage>
</organism>